<dbReference type="RefSeq" id="WP_119797009.1">
    <property type="nucleotide sequence ID" value="NZ_CP021659.1"/>
</dbReference>
<organism evidence="1 2">
    <name type="scientific">Candidatus Fukatsuia symbiotica</name>
    <dbReference type="NCBI Taxonomy" id="1878942"/>
    <lineage>
        <taxon>Bacteria</taxon>
        <taxon>Pseudomonadati</taxon>
        <taxon>Pseudomonadota</taxon>
        <taxon>Gammaproteobacteria</taxon>
        <taxon>Enterobacterales</taxon>
        <taxon>Yersiniaceae</taxon>
        <taxon>Candidatus Fukatsuia</taxon>
    </lineage>
</organism>
<evidence type="ECO:0000313" key="2">
    <source>
        <dbReference type="Proteomes" id="UP000261875"/>
    </source>
</evidence>
<reference evidence="1 2" key="1">
    <citation type="submission" date="2017-05" db="EMBL/GenBank/DDBJ databases">
        <title>Genome sequence of Candidatus Fukatsuia symbiotica and Candidatus Hamiltonella defensa from Acyrthosiphon pisum strain 5D.</title>
        <authorList>
            <person name="Patel V.A."/>
            <person name="Chevignon G."/>
            <person name="Russell J.A."/>
            <person name="Oliver K.M."/>
        </authorList>
    </citation>
    <scope>NUCLEOTIDE SEQUENCE [LARGE SCALE GENOMIC DNA]</scope>
    <source>
        <strain evidence="1 2">5D</strain>
    </source>
</reference>
<name>A0A2Y9CKC6_9GAMM</name>
<accession>A0A2Y9CKC6</accession>
<proteinExistence type="predicted"/>
<sequence>MKEYWNNLTKSEQLALARHVGSSTEYLRLVFNGYKKAGFSLAKRLEGVTQGGVTKNQLRPDIYENFTIKLQAEELPIKKQYT</sequence>
<gene>
    <name evidence="1" type="ORF">CCS41_00400</name>
</gene>
<dbReference type="AlphaFoldDB" id="A0A2Y9CKC6"/>
<dbReference type="Proteomes" id="UP000261875">
    <property type="component" value="Chromosome"/>
</dbReference>
<protein>
    <submittedName>
        <fullName evidence="1">Transcriptional regulator</fullName>
    </submittedName>
</protein>
<dbReference type="EMBL" id="CP021659">
    <property type="protein sequence ID" value="AWK13300.1"/>
    <property type="molecule type" value="Genomic_DNA"/>
</dbReference>
<dbReference type="OrthoDB" id="5882226at2"/>
<keyword evidence="2" id="KW-1185">Reference proteome</keyword>
<dbReference type="KEGG" id="fsm:CCS41_00400"/>
<evidence type="ECO:0000313" key="1">
    <source>
        <dbReference type="EMBL" id="AWK13300.1"/>
    </source>
</evidence>